<feature type="compositionally biased region" description="Basic and acidic residues" evidence="2">
    <location>
        <begin position="240"/>
        <end position="250"/>
    </location>
</feature>
<evidence type="ECO:0000256" key="2">
    <source>
        <dbReference type="SAM" id="MobiDB-lite"/>
    </source>
</evidence>
<accession>A0A2A8D2R0</accession>
<feature type="compositionally biased region" description="Basic and acidic residues" evidence="2">
    <location>
        <begin position="283"/>
        <end position="295"/>
    </location>
</feature>
<evidence type="ECO:0000313" key="4">
    <source>
        <dbReference type="Proteomes" id="UP000220102"/>
    </source>
</evidence>
<evidence type="ECO:0000313" key="3">
    <source>
        <dbReference type="EMBL" id="PEN15252.1"/>
    </source>
</evidence>
<reference evidence="3 4" key="1">
    <citation type="submission" date="2017-10" db="EMBL/GenBank/DDBJ databases">
        <title>Draft genome of Longibacter Salinarum.</title>
        <authorList>
            <person name="Goh K.M."/>
            <person name="Shamsir M.S."/>
            <person name="Lim S.W."/>
        </authorList>
    </citation>
    <scope>NUCLEOTIDE SEQUENCE [LARGE SCALE GENOMIC DNA]</scope>
    <source>
        <strain evidence="3 4">KCTC 52045</strain>
    </source>
</reference>
<name>A0A2A8D2R0_9BACT</name>
<proteinExistence type="predicted"/>
<dbReference type="RefSeq" id="WP_098074152.1">
    <property type="nucleotide sequence ID" value="NZ_PDEQ01000001.1"/>
</dbReference>
<gene>
    <name evidence="3" type="ORF">CRI94_02950</name>
</gene>
<dbReference type="AlphaFoldDB" id="A0A2A8D2R0"/>
<feature type="compositionally biased region" description="Acidic residues" evidence="2">
    <location>
        <begin position="272"/>
        <end position="282"/>
    </location>
</feature>
<dbReference type="Proteomes" id="UP000220102">
    <property type="component" value="Unassembled WGS sequence"/>
</dbReference>
<sequence>MKIFEEAPIDIPHVQVTTLDEDDTGNELLDRLQRLQKQKEDAEGRAQAASRPLPSLLADADDLVARVMAGLLPQDAAETAEEELQKAQANVNAANREARQSRKAITMVEARLEERAQTLYEANASHVREVHRTLVAATYEAEVRAATLLRILREFEMRYARYTENHAPEPHPQYLREAERSQPPRTLMGPAKSPNGHLYATSDATTWMQRAAALLEMDGPPVVDVDSLDFESPSATYVPEPEHSLERELDSASPDAPFPHHSPHPPTKMAEDETPEDVEAESDSDKAKKDVETKEAVASGAKPQKKGAKPE</sequence>
<organism evidence="3 4">
    <name type="scientific">Longibacter salinarum</name>
    <dbReference type="NCBI Taxonomy" id="1850348"/>
    <lineage>
        <taxon>Bacteria</taxon>
        <taxon>Pseudomonadati</taxon>
        <taxon>Rhodothermota</taxon>
        <taxon>Rhodothermia</taxon>
        <taxon>Rhodothermales</taxon>
        <taxon>Salisaetaceae</taxon>
        <taxon>Longibacter</taxon>
    </lineage>
</organism>
<protein>
    <submittedName>
        <fullName evidence="3">Uncharacterized protein</fullName>
    </submittedName>
</protein>
<feature type="region of interest" description="Disordered" evidence="2">
    <location>
        <begin position="233"/>
        <end position="311"/>
    </location>
</feature>
<keyword evidence="4" id="KW-1185">Reference proteome</keyword>
<feature type="coiled-coil region" evidence="1">
    <location>
        <begin position="77"/>
        <end position="104"/>
    </location>
</feature>
<feature type="compositionally biased region" description="Basic and acidic residues" evidence="2">
    <location>
        <begin position="167"/>
        <end position="182"/>
    </location>
</feature>
<evidence type="ECO:0000256" key="1">
    <source>
        <dbReference type="SAM" id="Coils"/>
    </source>
</evidence>
<dbReference type="EMBL" id="PDEQ01000001">
    <property type="protein sequence ID" value="PEN15252.1"/>
    <property type="molecule type" value="Genomic_DNA"/>
</dbReference>
<comment type="caution">
    <text evidence="3">The sequence shown here is derived from an EMBL/GenBank/DDBJ whole genome shotgun (WGS) entry which is preliminary data.</text>
</comment>
<keyword evidence="1" id="KW-0175">Coiled coil</keyword>
<feature type="region of interest" description="Disordered" evidence="2">
    <location>
        <begin position="167"/>
        <end position="199"/>
    </location>
</feature>